<organism evidence="16 17">
    <name type="scientific">Dictyobacter vulcani</name>
    <dbReference type="NCBI Taxonomy" id="2607529"/>
    <lineage>
        <taxon>Bacteria</taxon>
        <taxon>Bacillati</taxon>
        <taxon>Chloroflexota</taxon>
        <taxon>Ktedonobacteria</taxon>
        <taxon>Ktedonobacterales</taxon>
        <taxon>Dictyobacteraceae</taxon>
        <taxon>Dictyobacter</taxon>
    </lineage>
</organism>
<dbReference type="Gene3D" id="4.10.320.10">
    <property type="entry name" value="E3-binding domain"/>
    <property type="match status" value="1"/>
</dbReference>
<evidence type="ECO:0000256" key="6">
    <source>
        <dbReference type="ARBA" id="ARBA00019511"/>
    </source>
</evidence>
<dbReference type="Pfam" id="PF00198">
    <property type="entry name" value="2-oxoacid_dh"/>
    <property type="match status" value="1"/>
</dbReference>
<keyword evidence="8 12" id="KW-0808">Transferase</keyword>
<dbReference type="InterPro" id="IPR004167">
    <property type="entry name" value="PSBD"/>
</dbReference>
<dbReference type="GO" id="GO:0005829">
    <property type="term" value="C:cytosol"/>
    <property type="evidence" value="ECO:0007669"/>
    <property type="project" value="TreeGrafter"/>
</dbReference>
<dbReference type="InterPro" id="IPR000089">
    <property type="entry name" value="Biotin_lipoyl"/>
</dbReference>
<dbReference type="GO" id="GO:0004149">
    <property type="term" value="F:dihydrolipoyllysine-residue succinyltransferase activity"/>
    <property type="evidence" value="ECO:0007669"/>
    <property type="project" value="UniProtKB-UniRule"/>
</dbReference>
<dbReference type="InterPro" id="IPR011053">
    <property type="entry name" value="Single_hybrid_motif"/>
</dbReference>
<dbReference type="InterPro" id="IPR036625">
    <property type="entry name" value="E3-bd_dom_sf"/>
</dbReference>
<evidence type="ECO:0000259" key="15">
    <source>
        <dbReference type="PROSITE" id="PS51826"/>
    </source>
</evidence>
<dbReference type="InterPro" id="IPR001078">
    <property type="entry name" value="2-oxoacid_DH_actylTfrase"/>
</dbReference>
<dbReference type="GO" id="GO:0006099">
    <property type="term" value="P:tricarboxylic acid cycle"/>
    <property type="evidence" value="ECO:0007669"/>
    <property type="project" value="UniProtKB-UniRule"/>
</dbReference>
<evidence type="ECO:0000256" key="3">
    <source>
        <dbReference type="ARBA" id="ARBA00007317"/>
    </source>
</evidence>
<evidence type="ECO:0000256" key="11">
    <source>
        <dbReference type="ARBA" id="ARBA00052761"/>
    </source>
</evidence>
<comment type="cofactor">
    <cofactor evidence="12">
        <name>(R)-lipoate</name>
        <dbReference type="ChEBI" id="CHEBI:83088"/>
    </cofactor>
    <text evidence="12">Binds 1 lipoyl cofactor covalently.</text>
</comment>
<feature type="compositionally biased region" description="Low complexity" evidence="13">
    <location>
        <begin position="83"/>
        <end position="117"/>
    </location>
</feature>
<evidence type="ECO:0000313" key="16">
    <source>
        <dbReference type="EMBL" id="GER85906.1"/>
    </source>
</evidence>
<name>A0A5J4KL42_9CHLR</name>
<dbReference type="PROSITE" id="PS00189">
    <property type="entry name" value="LIPOYL"/>
    <property type="match status" value="1"/>
</dbReference>
<feature type="domain" description="Lipoyl-binding" evidence="14">
    <location>
        <begin position="2"/>
        <end position="77"/>
    </location>
</feature>
<dbReference type="InterPro" id="IPR006255">
    <property type="entry name" value="SucB"/>
</dbReference>
<keyword evidence="7 12" id="KW-0816">Tricarboxylic acid cycle</keyword>
<feature type="compositionally biased region" description="Low complexity" evidence="13">
    <location>
        <begin position="171"/>
        <end position="197"/>
    </location>
</feature>
<evidence type="ECO:0000256" key="12">
    <source>
        <dbReference type="RuleBase" id="RU361138"/>
    </source>
</evidence>
<dbReference type="EC" id="2.3.1.61" evidence="5 12"/>
<gene>
    <name evidence="16" type="primary">odhB</name>
    <name evidence="16" type="ORF">KDW_00680</name>
</gene>
<dbReference type="NCBIfam" id="TIGR01347">
    <property type="entry name" value="sucB"/>
    <property type="match status" value="1"/>
</dbReference>
<comment type="subunit">
    <text evidence="4">Forms a 24-polypeptide structural core with octahedral symmetry. Part of the 2-oxoglutarate dehydrogenase (OGDH) complex composed of E1 (2-oxoglutarate dehydrogenase), E2 (dihydrolipoamide succinyltransferase) and E3 (dihydrolipoamide dehydrogenase); the complex contains multiple copies of the three enzymatic components (E1, E2 and E3).</text>
</comment>
<dbReference type="Pfam" id="PF02817">
    <property type="entry name" value="E3_binding"/>
    <property type="match status" value="1"/>
</dbReference>
<dbReference type="PROSITE" id="PS51826">
    <property type="entry name" value="PSBD"/>
    <property type="match status" value="1"/>
</dbReference>
<dbReference type="SUPFAM" id="SSF47005">
    <property type="entry name" value="Peripheral subunit-binding domain of 2-oxo acid dehydrogenase complex"/>
    <property type="match status" value="1"/>
</dbReference>
<evidence type="ECO:0000313" key="17">
    <source>
        <dbReference type="Proteomes" id="UP000326912"/>
    </source>
</evidence>
<keyword evidence="17" id="KW-1185">Reference proteome</keyword>
<dbReference type="EMBL" id="BKZW01000001">
    <property type="protein sequence ID" value="GER85906.1"/>
    <property type="molecule type" value="Genomic_DNA"/>
</dbReference>
<comment type="similarity">
    <text evidence="3 12">Belongs to the 2-oxoacid dehydrogenase family.</text>
</comment>
<evidence type="ECO:0000259" key="14">
    <source>
        <dbReference type="PROSITE" id="PS50968"/>
    </source>
</evidence>
<dbReference type="InterPro" id="IPR003016">
    <property type="entry name" value="2-oxoA_DH_lipoyl-BS"/>
</dbReference>
<evidence type="ECO:0000256" key="9">
    <source>
        <dbReference type="ARBA" id="ARBA00022823"/>
    </source>
</evidence>
<dbReference type="PANTHER" id="PTHR43416">
    <property type="entry name" value="DIHYDROLIPOYLLYSINE-RESIDUE SUCCINYLTRANSFERASE COMPONENT OF 2-OXOGLUTARATE DEHYDROGENASE COMPLEX, MITOCHONDRIAL-RELATED"/>
    <property type="match status" value="1"/>
</dbReference>
<dbReference type="PROSITE" id="PS50968">
    <property type="entry name" value="BIOTINYL_LIPOYL"/>
    <property type="match status" value="1"/>
</dbReference>
<evidence type="ECO:0000256" key="7">
    <source>
        <dbReference type="ARBA" id="ARBA00022532"/>
    </source>
</evidence>
<dbReference type="InterPro" id="IPR023213">
    <property type="entry name" value="CAT-like_dom_sf"/>
</dbReference>
<dbReference type="InterPro" id="IPR050537">
    <property type="entry name" value="2-oxoacid_dehydrogenase"/>
</dbReference>
<feature type="region of interest" description="Disordered" evidence="13">
    <location>
        <begin position="83"/>
        <end position="128"/>
    </location>
</feature>
<evidence type="ECO:0000256" key="5">
    <source>
        <dbReference type="ARBA" id="ARBA00012945"/>
    </source>
</evidence>
<keyword evidence="9 12" id="KW-0450">Lipoyl</keyword>
<dbReference type="FunFam" id="3.30.559.10:FF:000007">
    <property type="entry name" value="Dihydrolipoamide acetyltransferase component of pyruvate dehydrogenase complex"/>
    <property type="match status" value="1"/>
</dbReference>
<comment type="function">
    <text evidence="1 12">E2 component of the 2-oxoglutarate dehydrogenase (OGDH) complex which catalyzes the second step in the conversion of 2-oxoglutarate to succinyl-CoA and CO(2).</text>
</comment>
<dbReference type="Gene3D" id="2.40.50.100">
    <property type="match status" value="1"/>
</dbReference>
<dbReference type="PANTHER" id="PTHR43416:SF5">
    <property type="entry name" value="DIHYDROLIPOYLLYSINE-RESIDUE SUCCINYLTRANSFERASE COMPONENT OF 2-OXOGLUTARATE DEHYDROGENASE COMPLEX, MITOCHONDRIAL"/>
    <property type="match status" value="1"/>
</dbReference>
<protein>
    <recommendedName>
        <fullName evidence="6 12">Dihydrolipoyllysine-residue succinyltransferase component of 2-oxoglutarate dehydrogenase complex</fullName>
        <ecNumber evidence="5 12">2.3.1.61</ecNumber>
    </recommendedName>
    <alternativeName>
        <fullName evidence="12">2-oxoglutarate dehydrogenase complex component E2</fullName>
    </alternativeName>
</protein>
<evidence type="ECO:0000256" key="13">
    <source>
        <dbReference type="SAM" id="MobiDB-lite"/>
    </source>
</evidence>
<comment type="pathway">
    <text evidence="2 12">Amino-acid degradation; L-lysine degradation via saccharopine pathway; glutaryl-CoA from L-lysine: step 6/6.</text>
</comment>
<dbReference type="SUPFAM" id="SSF52777">
    <property type="entry name" value="CoA-dependent acyltransferases"/>
    <property type="match status" value="1"/>
</dbReference>
<dbReference type="AlphaFoldDB" id="A0A5J4KL42"/>
<comment type="caution">
    <text evidence="16">The sequence shown here is derived from an EMBL/GenBank/DDBJ whole genome shotgun (WGS) entry which is preliminary data.</text>
</comment>
<dbReference type="Proteomes" id="UP000326912">
    <property type="component" value="Unassembled WGS sequence"/>
</dbReference>
<dbReference type="SUPFAM" id="SSF51230">
    <property type="entry name" value="Single hybrid motif"/>
    <property type="match status" value="1"/>
</dbReference>
<dbReference type="Pfam" id="PF00364">
    <property type="entry name" value="Biotin_lipoyl"/>
    <property type="match status" value="1"/>
</dbReference>
<proteinExistence type="inferred from homology"/>
<evidence type="ECO:0000256" key="8">
    <source>
        <dbReference type="ARBA" id="ARBA00022679"/>
    </source>
</evidence>
<sequence>MSVEVRVPVLGESIVDATIASWLKKEGDTVKRGDTLAELETDKINVEVNADQDGILQKVLKQVGDVVAVDEVICTIGEGAAAATNGSASPAVENEAPPSNARATSSTSTSNGNGSTPVFSESQRPPSPLARRIAAEHHVDISQVRASSSHGRVTKEDVITYLEQSEQPAASGATSAAVAPQKQPAPAAQPAIQAPAESDSRVERVRMSRRRQTIAQRLVEAQHTAAMLTTFNEIDMSAILDVRSRRKDAFKEKHNVSLGFMSFFTKAAVGALKAFPRLNAEIQGNDILLKHYYDISIAVSTDEGLVVPVVRDADRKGFAQIERDIAELAKKARANALTLTDLQGGTFTITNGGIFGSLLSTPILNAPQVGILGMHKIEQRPIALNGQVVIRPMMYVALSYDHRIVDGSEAVRFLATIKELVEDPESLLLEG</sequence>
<dbReference type="Gene3D" id="3.30.559.10">
    <property type="entry name" value="Chloramphenicol acetyltransferase-like domain"/>
    <property type="match status" value="1"/>
</dbReference>
<accession>A0A5J4KL42</accession>
<dbReference type="UniPathway" id="UPA00868">
    <property type="reaction ID" value="UER00840"/>
</dbReference>
<dbReference type="RefSeq" id="WP_151754121.1">
    <property type="nucleotide sequence ID" value="NZ_BKZW01000001.1"/>
</dbReference>
<feature type="region of interest" description="Disordered" evidence="13">
    <location>
        <begin position="171"/>
        <end position="205"/>
    </location>
</feature>
<evidence type="ECO:0000256" key="1">
    <source>
        <dbReference type="ARBA" id="ARBA00004052"/>
    </source>
</evidence>
<reference evidence="16 17" key="1">
    <citation type="submission" date="2019-10" db="EMBL/GenBank/DDBJ databases">
        <title>Dictyobacter vulcani sp. nov., within the class Ktedonobacteria, isolated from soil of volcanic Mt. Zao.</title>
        <authorList>
            <person name="Zheng Y."/>
            <person name="Wang C.M."/>
            <person name="Sakai Y."/>
            <person name="Abe K."/>
            <person name="Yokota A."/>
            <person name="Yabe S."/>
        </authorList>
    </citation>
    <scope>NUCLEOTIDE SEQUENCE [LARGE SCALE GENOMIC DNA]</scope>
    <source>
        <strain evidence="16 17">W12</strain>
    </source>
</reference>
<feature type="domain" description="Peripheral subunit-binding (PSBD)" evidence="15">
    <location>
        <begin position="125"/>
        <end position="162"/>
    </location>
</feature>
<evidence type="ECO:0000256" key="2">
    <source>
        <dbReference type="ARBA" id="ARBA00005145"/>
    </source>
</evidence>
<comment type="catalytic activity">
    <reaction evidence="11 12">
        <text>N(6)-[(R)-dihydrolipoyl]-L-lysyl-[protein] + succinyl-CoA = N(6)-[(R)-S(8)-succinyldihydrolipoyl]-L-lysyl-[protein] + CoA</text>
        <dbReference type="Rhea" id="RHEA:15213"/>
        <dbReference type="Rhea" id="RHEA-COMP:10475"/>
        <dbReference type="Rhea" id="RHEA-COMP:20092"/>
        <dbReference type="ChEBI" id="CHEBI:57287"/>
        <dbReference type="ChEBI" id="CHEBI:57292"/>
        <dbReference type="ChEBI" id="CHEBI:83100"/>
        <dbReference type="ChEBI" id="CHEBI:83120"/>
        <dbReference type="EC" id="2.3.1.61"/>
    </reaction>
</comment>
<dbReference type="NCBIfam" id="NF004309">
    <property type="entry name" value="PRK05704.1"/>
    <property type="match status" value="1"/>
</dbReference>
<dbReference type="GO" id="GO:0045252">
    <property type="term" value="C:oxoglutarate dehydrogenase complex"/>
    <property type="evidence" value="ECO:0007669"/>
    <property type="project" value="UniProtKB-UniRule"/>
</dbReference>
<evidence type="ECO:0000256" key="10">
    <source>
        <dbReference type="ARBA" id="ARBA00023315"/>
    </source>
</evidence>
<dbReference type="GO" id="GO:0033512">
    <property type="term" value="P:L-lysine catabolic process to acetyl-CoA via saccharopine"/>
    <property type="evidence" value="ECO:0007669"/>
    <property type="project" value="UniProtKB-UniRule"/>
</dbReference>
<dbReference type="CDD" id="cd06849">
    <property type="entry name" value="lipoyl_domain"/>
    <property type="match status" value="1"/>
</dbReference>
<evidence type="ECO:0000256" key="4">
    <source>
        <dbReference type="ARBA" id="ARBA00011666"/>
    </source>
</evidence>
<keyword evidence="10 12" id="KW-0012">Acyltransferase</keyword>